<name>A0AAW1PXN2_9CHLO</name>
<dbReference type="InterPro" id="IPR001680">
    <property type="entry name" value="WD40_rpt"/>
</dbReference>
<dbReference type="PANTHER" id="PTHR19857">
    <property type="entry name" value="MITOCHONDRIAL DIVISION PROTEIN 1-RELATED"/>
    <property type="match status" value="1"/>
</dbReference>
<organism evidence="4 5">
    <name type="scientific">[Myrmecia] bisecta</name>
    <dbReference type="NCBI Taxonomy" id="41462"/>
    <lineage>
        <taxon>Eukaryota</taxon>
        <taxon>Viridiplantae</taxon>
        <taxon>Chlorophyta</taxon>
        <taxon>core chlorophytes</taxon>
        <taxon>Trebouxiophyceae</taxon>
        <taxon>Trebouxiales</taxon>
        <taxon>Trebouxiaceae</taxon>
        <taxon>Myrmecia</taxon>
    </lineage>
</organism>
<comment type="caution">
    <text evidence="4">The sequence shown here is derived from an EMBL/GenBank/DDBJ whole genome shotgun (WGS) entry which is preliminary data.</text>
</comment>
<feature type="compositionally biased region" description="Polar residues" evidence="3">
    <location>
        <begin position="1"/>
        <end position="18"/>
    </location>
</feature>
<dbReference type="AlphaFoldDB" id="A0AAW1PXN2"/>
<feature type="compositionally biased region" description="Low complexity" evidence="3">
    <location>
        <begin position="66"/>
        <end position="81"/>
    </location>
</feature>
<dbReference type="EMBL" id="JALJOR010000007">
    <property type="protein sequence ID" value="KAK9814560.1"/>
    <property type="molecule type" value="Genomic_DNA"/>
</dbReference>
<feature type="region of interest" description="Disordered" evidence="3">
    <location>
        <begin position="1"/>
        <end position="85"/>
    </location>
</feature>
<sequence length="577" mass="62286">MDSSAVPSTSMPDATAQQSDRRSLTGFLYKRRRIIGEDDVAGPSPAAPTPSQPTLAQFLAKRRANSQQAAPQAEQPPASQPVGETYRRQRDLETTVLRQVLDLQQRGRCQPALRAALHHSSWSGHDQVTSQPLCMPHQPALQANMPLPRPHNIHQRFANAMNVANDYVSDIKMDAQGELFVSVSSGGAIAVHDFAQLRALRGCQPPVQSREDYEGLDPVVLIDAKRRLEAVQWSPSDQNIIATVSSSDRSIEIYDLQYCQGPPTYCLSLPPRFEPSGAGCMDLAFFHGGQYNMLAAGSAAAVFLWDRRTSSAPRAVLRDGGSSCGLTCVQLSADDTILHVGTQSGKVLTWDMRGGTTSEVMFGGSGFYRHPLLQSTDLHSALLGVPGLAQQTKVPVSSVHALAGDPLDGRRLAFHLACGWSGVLDLTTQRITHVHCPPPMWQLAPTELDGALEALLDRQEALVAHMMTGWRVQRRRPAWAACGRTFCVGSAAGDAVVMLDFSAGSASPCAVPEQATGPDEERQHASARFKLPTSVKVPVVSPVMALAAHPQTDELVGGSRDNTLLLLTSAKEGWRPE</sequence>
<evidence type="ECO:0000313" key="4">
    <source>
        <dbReference type="EMBL" id="KAK9814560.1"/>
    </source>
</evidence>
<keyword evidence="1" id="KW-0853">WD repeat</keyword>
<keyword evidence="2" id="KW-0677">Repeat</keyword>
<dbReference type="Gene3D" id="2.130.10.10">
    <property type="entry name" value="YVTN repeat-like/Quinoprotein amine dehydrogenase"/>
    <property type="match status" value="1"/>
</dbReference>
<accession>A0AAW1PXN2</accession>
<proteinExistence type="predicted"/>
<evidence type="ECO:0000256" key="1">
    <source>
        <dbReference type="ARBA" id="ARBA00022574"/>
    </source>
</evidence>
<dbReference type="InterPro" id="IPR015943">
    <property type="entry name" value="WD40/YVTN_repeat-like_dom_sf"/>
</dbReference>
<evidence type="ECO:0000313" key="5">
    <source>
        <dbReference type="Proteomes" id="UP001489004"/>
    </source>
</evidence>
<dbReference type="InterPro" id="IPR051179">
    <property type="entry name" value="WD_repeat_multifunction"/>
</dbReference>
<dbReference type="PANTHER" id="PTHR19857:SF21">
    <property type="entry name" value="ANAPHASE-PROMOTING COMPLEX SUBUNIT 4 WD40 DOMAIN-CONTAINING PROTEIN"/>
    <property type="match status" value="1"/>
</dbReference>
<dbReference type="SMART" id="SM00320">
    <property type="entry name" value="WD40"/>
    <property type="match status" value="5"/>
</dbReference>
<evidence type="ECO:0000256" key="2">
    <source>
        <dbReference type="ARBA" id="ARBA00022737"/>
    </source>
</evidence>
<evidence type="ECO:0000256" key="3">
    <source>
        <dbReference type="SAM" id="MobiDB-lite"/>
    </source>
</evidence>
<gene>
    <name evidence="4" type="ORF">WJX72_007852</name>
</gene>
<dbReference type="Proteomes" id="UP001489004">
    <property type="component" value="Unassembled WGS sequence"/>
</dbReference>
<keyword evidence="5" id="KW-1185">Reference proteome</keyword>
<protein>
    <submittedName>
        <fullName evidence="4">Uncharacterized protein</fullName>
    </submittedName>
</protein>
<dbReference type="InterPro" id="IPR036322">
    <property type="entry name" value="WD40_repeat_dom_sf"/>
</dbReference>
<dbReference type="SUPFAM" id="SSF50978">
    <property type="entry name" value="WD40 repeat-like"/>
    <property type="match status" value="1"/>
</dbReference>
<reference evidence="4 5" key="1">
    <citation type="journal article" date="2024" name="Nat. Commun.">
        <title>Phylogenomics reveals the evolutionary origins of lichenization in chlorophyte algae.</title>
        <authorList>
            <person name="Puginier C."/>
            <person name="Libourel C."/>
            <person name="Otte J."/>
            <person name="Skaloud P."/>
            <person name="Haon M."/>
            <person name="Grisel S."/>
            <person name="Petersen M."/>
            <person name="Berrin J.G."/>
            <person name="Delaux P.M."/>
            <person name="Dal Grande F."/>
            <person name="Keller J."/>
        </authorList>
    </citation>
    <scope>NUCLEOTIDE SEQUENCE [LARGE SCALE GENOMIC DNA]</scope>
    <source>
        <strain evidence="4 5">SAG 2043</strain>
    </source>
</reference>